<feature type="transmembrane region" description="Helical" evidence="5">
    <location>
        <begin position="100"/>
        <end position="118"/>
    </location>
</feature>
<feature type="transmembrane region" description="Helical" evidence="5">
    <location>
        <begin position="270"/>
        <end position="293"/>
    </location>
</feature>
<dbReference type="InterPro" id="IPR003689">
    <property type="entry name" value="ZIP"/>
</dbReference>
<feature type="transmembrane region" description="Helical" evidence="5">
    <location>
        <begin position="234"/>
        <end position="258"/>
    </location>
</feature>
<organism evidence="6 7">
    <name type="scientific">Syphacia muris</name>
    <dbReference type="NCBI Taxonomy" id="451379"/>
    <lineage>
        <taxon>Eukaryota</taxon>
        <taxon>Metazoa</taxon>
        <taxon>Ecdysozoa</taxon>
        <taxon>Nematoda</taxon>
        <taxon>Chromadorea</taxon>
        <taxon>Rhabditida</taxon>
        <taxon>Spirurina</taxon>
        <taxon>Oxyuridomorpha</taxon>
        <taxon>Oxyuroidea</taxon>
        <taxon>Oxyuridae</taxon>
        <taxon>Syphacia</taxon>
    </lineage>
</organism>
<feature type="transmembrane region" description="Helical" evidence="5">
    <location>
        <begin position="177"/>
        <end position="198"/>
    </location>
</feature>
<accession>A0A0N5AIQ4</accession>
<keyword evidence="3 5" id="KW-1133">Transmembrane helix</keyword>
<sequence>MESYLSAAISRNEVHSTYPVHDALKAVFIVTLFITSFLASIFPFVIRQWASHGNTGHARVFSLLSVLGGGVFLSTCLLDLLPDAIKSVRLAEQHGHFKTALPIAEFIVAVGFAFVLSVEQVTLYLKERNYIGSDVLERLISHEEILPDPTHPHTQDDENTANVDLHFNPSSHSTMRAALLVMALSLHAVFEGLSLGVIQDANSLLQVFLALILHKSIIAFSLGLRLVQSKMRVFTVVVCCIIFTSQVLIGGFGGIAILDLISAGTPYKAALISGCFQAFACGTFLYITCFEILPHELSQQGFRLLKLGCLAIGFTIITVMLVIFPDDD</sequence>
<dbReference type="Proteomes" id="UP000046393">
    <property type="component" value="Unplaced"/>
</dbReference>
<evidence type="ECO:0000256" key="1">
    <source>
        <dbReference type="ARBA" id="ARBA00004141"/>
    </source>
</evidence>
<evidence type="ECO:0000313" key="7">
    <source>
        <dbReference type="WBParaSite" id="SMUV_0000430801-mRNA-1"/>
    </source>
</evidence>
<dbReference type="Pfam" id="PF02535">
    <property type="entry name" value="Zip"/>
    <property type="match status" value="1"/>
</dbReference>
<dbReference type="PANTHER" id="PTHR11040:SF140">
    <property type="entry name" value="ZRT (ZRT), IRT- (IRT-) LIKE PROTEIN TRANSPORTER"/>
    <property type="match status" value="1"/>
</dbReference>
<evidence type="ECO:0000313" key="6">
    <source>
        <dbReference type="Proteomes" id="UP000046393"/>
    </source>
</evidence>
<reference evidence="7" key="1">
    <citation type="submission" date="2017-02" db="UniProtKB">
        <authorList>
            <consortium name="WormBaseParasite"/>
        </authorList>
    </citation>
    <scope>IDENTIFICATION</scope>
</reference>
<feature type="transmembrane region" description="Helical" evidence="5">
    <location>
        <begin position="58"/>
        <end position="80"/>
    </location>
</feature>
<protein>
    <submittedName>
        <fullName evidence="7">Zinc transporter ZIP1</fullName>
    </submittedName>
</protein>
<keyword evidence="6" id="KW-1185">Reference proteome</keyword>
<comment type="subcellular location">
    <subcellularLocation>
        <location evidence="1">Membrane</location>
        <topology evidence="1">Multi-pass membrane protein</topology>
    </subcellularLocation>
</comment>
<evidence type="ECO:0000256" key="2">
    <source>
        <dbReference type="ARBA" id="ARBA00022692"/>
    </source>
</evidence>
<dbReference type="PANTHER" id="PTHR11040">
    <property type="entry name" value="ZINC/IRON TRANSPORTER"/>
    <property type="match status" value="1"/>
</dbReference>
<evidence type="ECO:0000256" key="3">
    <source>
        <dbReference type="ARBA" id="ARBA00022989"/>
    </source>
</evidence>
<name>A0A0N5AIQ4_9BILA</name>
<dbReference type="AlphaFoldDB" id="A0A0N5AIQ4"/>
<feature type="transmembrane region" description="Helical" evidence="5">
    <location>
        <begin position="204"/>
        <end position="227"/>
    </location>
</feature>
<feature type="transmembrane region" description="Helical" evidence="5">
    <location>
        <begin position="26"/>
        <end position="46"/>
    </location>
</feature>
<keyword evidence="4 5" id="KW-0472">Membrane</keyword>
<keyword evidence="2 5" id="KW-0812">Transmembrane</keyword>
<dbReference type="STRING" id="451379.A0A0N5AIQ4"/>
<evidence type="ECO:0000256" key="5">
    <source>
        <dbReference type="SAM" id="Phobius"/>
    </source>
</evidence>
<proteinExistence type="predicted"/>
<dbReference type="WBParaSite" id="SMUV_0000430801-mRNA-1">
    <property type="protein sequence ID" value="SMUV_0000430801-mRNA-1"/>
    <property type="gene ID" value="SMUV_0000430801"/>
</dbReference>
<evidence type="ECO:0000256" key="4">
    <source>
        <dbReference type="ARBA" id="ARBA00023136"/>
    </source>
</evidence>
<dbReference type="GO" id="GO:0005886">
    <property type="term" value="C:plasma membrane"/>
    <property type="evidence" value="ECO:0007669"/>
    <property type="project" value="TreeGrafter"/>
</dbReference>
<feature type="transmembrane region" description="Helical" evidence="5">
    <location>
        <begin position="305"/>
        <end position="324"/>
    </location>
</feature>
<dbReference type="GO" id="GO:0005385">
    <property type="term" value="F:zinc ion transmembrane transporter activity"/>
    <property type="evidence" value="ECO:0007669"/>
    <property type="project" value="TreeGrafter"/>
</dbReference>